<dbReference type="NCBIfam" id="NF001209">
    <property type="entry name" value="PRK00175.1"/>
    <property type="match status" value="1"/>
</dbReference>
<evidence type="ECO:0000256" key="1">
    <source>
        <dbReference type="ARBA" id="ARBA00006886"/>
    </source>
</evidence>
<dbReference type="AlphaFoldDB" id="A0A060TGC0"/>
<dbReference type="NCBIfam" id="TIGR01392">
    <property type="entry name" value="homoserO_Ac_trn"/>
    <property type="match status" value="1"/>
</dbReference>
<dbReference type="InterPro" id="IPR008220">
    <property type="entry name" value="HAT_MetX-like"/>
</dbReference>
<feature type="domain" description="AB hydrolase-1" evidence="3">
    <location>
        <begin position="141"/>
        <end position="457"/>
    </location>
</feature>
<dbReference type="GO" id="GO:0009001">
    <property type="term" value="F:serine O-acetyltransferase activity"/>
    <property type="evidence" value="ECO:0007669"/>
    <property type="project" value="TreeGrafter"/>
</dbReference>
<dbReference type="Gene3D" id="3.40.50.1820">
    <property type="entry name" value="alpha/beta hydrolase"/>
    <property type="match status" value="1"/>
</dbReference>
<reference evidence="4" key="1">
    <citation type="submission" date="2014-02" db="EMBL/GenBank/DDBJ databases">
        <authorList>
            <person name="Genoscope - CEA"/>
        </authorList>
    </citation>
    <scope>NUCLEOTIDE SEQUENCE</scope>
    <source>
        <strain evidence="4">LS3</strain>
    </source>
</reference>
<dbReference type="InterPro" id="IPR000073">
    <property type="entry name" value="AB_hydrolase_1"/>
</dbReference>
<dbReference type="SUPFAM" id="SSF53474">
    <property type="entry name" value="alpha/beta-Hydrolases"/>
    <property type="match status" value="1"/>
</dbReference>
<dbReference type="GO" id="GO:0005739">
    <property type="term" value="C:mitochondrion"/>
    <property type="evidence" value="ECO:0007669"/>
    <property type="project" value="TreeGrafter"/>
</dbReference>
<comment type="similarity">
    <text evidence="1">Belongs to the AB hydrolase superfamily. MetX family.</text>
</comment>
<evidence type="ECO:0000259" key="3">
    <source>
        <dbReference type="Pfam" id="PF00561"/>
    </source>
</evidence>
<dbReference type="PIRSF" id="PIRSF000443">
    <property type="entry name" value="Homoser_Ac_trans"/>
    <property type="match status" value="1"/>
</dbReference>
<feature type="region of interest" description="Disordered" evidence="2">
    <location>
        <begin position="393"/>
        <end position="423"/>
    </location>
</feature>
<sequence length="512" mass="56874">MIVRSLYGRAAAVSKVHVGRGGVCRLKSTASNPQMAFPCLDRLDKRTESLRRNNSGYGACTPESQSSTESSNPQMAFPCLDKLDKRTQSFESGPEPSYAFVVSGYELYRSKEPLILDHGGVIPEFEIAYETWGELNADRSNAILLHTGLSASSHARSHSKNTKPGWWEKFVGPGLSIDTNKFFVICTNVLGGCYGSTGPSSIDPADGKRYGTRFPIITINDMIRAQERLISKHFGIEKLYASVGASMGGMQSLAFATDFPHKVDRVVSISGCARSHPSSIAMRYAQRQVMMADPNWKRGNYYDGVPPHVGMKLARQIATITYRSGPEWEMRFGRDRADPSRSPALCPDFLIETYLDHQGEKFCLEYDPNSLLYVSKAMDLFDLGAKNRNSARELRLSKEQGDEQASQGPAVPTEPYEEQPRTEVKVDTAADLVEGMKPMADHQTLVLGVESDILFPIWQQREIRDVLRSSAKDPSKIEYVELGHDISLFGHDTFLLDERHVGGPLKAFLETA</sequence>
<accession>A0A060TGC0</accession>
<feature type="region of interest" description="Disordered" evidence="2">
    <location>
        <begin position="52"/>
        <end position="76"/>
    </location>
</feature>
<dbReference type="GO" id="GO:0009092">
    <property type="term" value="P:homoserine metabolic process"/>
    <property type="evidence" value="ECO:0007669"/>
    <property type="project" value="TreeGrafter"/>
</dbReference>
<gene>
    <name evidence="4" type="ORF">GNLVRS02_ARAD1D28776g</name>
</gene>
<dbReference type="InterPro" id="IPR029058">
    <property type="entry name" value="AB_hydrolase_fold"/>
</dbReference>
<organism evidence="4">
    <name type="scientific">Blastobotrys adeninivorans</name>
    <name type="common">Yeast</name>
    <name type="synonym">Arxula adeninivorans</name>
    <dbReference type="NCBI Taxonomy" id="409370"/>
    <lineage>
        <taxon>Eukaryota</taxon>
        <taxon>Fungi</taxon>
        <taxon>Dikarya</taxon>
        <taxon>Ascomycota</taxon>
        <taxon>Saccharomycotina</taxon>
        <taxon>Dipodascomycetes</taxon>
        <taxon>Dipodascales</taxon>
        <taxon>Trichomonascaceae</taxon>
        <taxon>Blastobotrys</taxon>
    </lineage>
</organism>
<name>A0A060TGC0_BLAAD</name>
<dbReference type="HAMAP" id="MF_00296">
    <property type="entry name" value="MetX_acyltransf"/>
    <property type="match status" value="1"/>
</dbReference>
<dbReference type="PhylomeDB" id="A0A060TGC0"/>
<evidence type="ECO:0000313" key="4">
    <source>
        <dbReference type="EMBL" id="CDP38176.1"/>
    </source>
</evidence>
<protein>
    <submittedName>
        <fullName evidence="4">ARAD1D28776p</fullName>
    </submittedName>
</protein>
<dbReference type="GO" id="GO:0009086">
    <property type="term" value="P:methionine biosynthetic process"/>
    <property type="evidence" value="ECO:0007669"/>
    <property type="project" value="TreeGrafter"/>
</dbReference>
<dbReference type="GO" id="GO:0006535">
    <property type="term" value="P:cysteine biosynthetic process from serine"/>
    <property type="evidence" value="ECO:0007669"/>
    <property type="project" value="TreeGrafter"/>
</dbReference>
<feature type="compositionally biased region" description="Polar residues" evidence="2">
    <location>
        <begin position="52"/>
        <end position="74"/>
    </location>
</feature>
<dbReference type="EMBL" id="HG937694">
    <property type="protein sequence ID" value="CDP38176.1"/>
    <property type="molecule type" value="Genomic_DNA"/>
</dbReference>
<dbReference type="PANTHER" id="PTHR32268">
    <property type="entry name" value="HOMOSERINE O-ACETYLTRANSFERASE"/>
    <property type="match status" value="1"/>
</dbReference>
<reference evidence="4" key="2">
    <citation type="submission" date="2014-06" db="EMBL/GenBank/DDBJ databases">
        <title>The complete genome of Blastobotrys (Arxula) adeninivorans LS3 - a yeast of biotechnological interest.</title>
        <authorList>
            <person name="Kunze G."/>
            <person name="Gaillardin C."/>
            <person name="Czernicka M."/>
            <person name="Durrens P."/>
            <person name="Martin T."/>
            <person name="Boer E."/>
            <person name="Gabaldon T."/>
            <person name="Cruz J."/>
            <person name="Talla E."/>
            <person name="Marck C."/>
            <person name="Goffeau A."/>
            <person name="Barbe V."/>
            <person name="Baret P."/>
            <person name="Baronian K."/>
            <person name="Beier S."/>
            <person name="Bleykasten C."/>
            <person name="Bode R."/>
            <person name="Casaregola S."/>
            <person name="Despons L."/>
            <person name="Fairhead C."/>
            <person name="Giersberg M."/>
            <person name="Gierski P."/>
            <person name="Hahnel U."/>
            <person name="Hartmann A."/>
            <person name="Jankowska D."/>
            <person name="Jubin C."/>
            <person name="Jung P."/>
            <person name="Lafontaine I."/>
            <person name="Leh-Louis V."/>
            <person name="Lemaire M."/>
            <person name="Marcet-Houben M."/>
            <person name="Mascher M."/>
            <person name="Morel G."/>
            <person name="Richard G.-F."/>
            <person name="Riechen J."/>
            <person name="Sacerdot C."/>
            <person name="Sarkar A."/>
            <person name="Savel G."/>
            <person name="Schacherer J."/>
            <person name="Sherman D."/>
            <person name="Straub M.-L."/>
            <person name="Stein N."/>
            <person name="Thierry A."/>
            <person name="Trautwein-Schult A."/>
            <person name="Westhof E."/>
            <person name="Worch S."/>
            <person name="Dujon B."/>
            <person name="Souciet J.-L."/>
            <person name="Wincker P."/>
            <person name="Scholz U."/>
            <person name="Neuveglise N."/>
        </authorList>
    </citation>
    <scope>NUCLEOTIDE SEQUENCE</scope>
    <source>
        <strain evidence="4">LS3</strain>
    </source>
</reference>
<dbReference type="PANTHER" id="PTHR32268:SF16">
    <property type="entry name" value="SERINE O-SUCCINYLTRANSFERASE"/>
    <property type="match status" value="1"/>
</dbReference>
<dbReference type="GO" id="GO:0004414">
    <property type="term" value="F:homoserine O-acetyltransferase activity"/>
    <property type="evidence" value="ECO:0007669"/>
    <property type="project" value="TreeGrafter"/>
</dbReference>
<proteinExistence type="inferred from homology"/>
<dbReference type="Pfam" id="PF00561">
    <property type="entry name" value="Abhydrolase_1"/>
    <property type="match status" value="1"/>
</dbReference>
<evidence type="ECO:0000256" key="2">
    <source>
        <dbReference type="SAM" id="MobiDB-lite"/>
    </source>
</evidence>